<evidence type="ECO:0000256" key="5">
    <source>
        <dbReference type="ARBA" id="ARBA00022692"/>
    </source>
</evidence>
<dbReference type="GO" id="GO:0005886">
    <property type="term" value="C:plasma membrane"/>
    <property type="evidence" value="ECO:0007669"/>
    <property type="project" value="TreeGrafter"/>
</dbReference>
<feature type="transmembrane region" description="Helical" evidence="9">
    <location>
        <begin position="16"/>
        <end position="33"/>
    </location>
</feature>
<proteinExistence type="predicted"/>
<dbReference type="InterPro" id="IPR004338">
    <property type="entry name" value="NqrB/RnfD"/>
</dbReference>
<evidence type="ECO:0000313" key="10">
    <source>
        <dbReference type="EMBL" id="MPN57908.1"/>
    </source>
</evidence>
<evidence type="ECO:0000256" key="1">
    <source>
        <dbReference type="ARBA" id="ARBA00022448"/>
    </source>
</evidence>
<keyword evidence="1" id="KW-0813">Transport</keyword>
<dbReference type="AlphaFoldDB" id="A0A645J2I9"/>
<keyword evidence="8 9" id="KW-0472">Membrane</keyword>
<evidence type="ECO:0000256" key="6">
    <source>
        <dbReference type="ARBA" id="ARBA00022967"/>
    </source>
</evidence>
<name>A0A645J2I9_9ZZZZ</name>
<dbReference type="EMBL" id="VSSQ01130035">
    <property type="protein sequence ID" value="MPN57908.1"/>
    <property type="molecule type" value="Genomic_DNA"/>
</dbReference>
<organism evidence="10">
    <name type="scientific">bioreactor metagenome</name>
    <dbReference type="NCBI Taxonomy" id="1076179"/>
    <lineage>
        <taxon>unclassified sequences</taxon>
        <taxon>metagenomes</taxon>
        <taxon>ecological metagenomes</taxon>
    </lineage>
</organism>
<keyword evidence="3" id="KW-0285">Flavoprotein</keyword>
<gene>
    <name evidence="10" type="primary">rsxD_32</name>
    <name evidence="10" type="ORF">SDC9_205604</name>
</gene>
<comment type="caution">
    <text evidence="10">The sequence shown here is derived from an EMBL/GenBank/DDBJ whole genome shotgun (WGS) entry which is preliminary data.</text>
</comment>
<dbReference type="PANTHER" id="PTHR30578">
    <property type="entry name" value="ELECTRON TRANSPORT COMPLEX PROTEIN RNFD"/>
    <property type="match status" value="1"/>
</dbReference>
<dbReference type="GO" id="GO:0055085">
    <property type="term" value="P:transmembrane transport"/>
    <property type="evidence" value="ECO:0007669"/>
    <property type="project" value="InterPro"/>
</dbReference>
<keyword evidence="4" id="KW-0288">FMN</keyword>
<accession>A0A645J2I9</accession>
<dbReference type="PANTHER" id="PTHR30578:SF0">
    <property type="entry name" value="ION-TRANSLOCATING OXIDOREDUCTASE COMPLEX SUBUNIT D"/>
    <property type="match status" value="1"/>
</dbReference>
<evidence type="ECO:0000256" key="9">
    <source>
        <dbReference type="SAM" id="Phobius"/>
    </source>
</evidence>
<reference evidence="10" key="1">
    <citation type="submission" date="2019-08" db="EMBL/GenBank/DDBJ databases">
        <authorList>
            <person name="Kucharzyk K."/>
            <person name="Murdoch R.W."/>
            <person name="Higgins S."/>
            <person name="Loffler F."/>
        </authorList>
    </citation>
    <scope>NUCLEOTIDE SEQUENCE</scope>
</reference>
<evidence type="ECO:0000256" key="3">
    <source>
        <dbReference type="ARBA" id="ARBA00022630"/>
    </source>
</evidence>
<sequence>MATDYATSPMTKSGKLVFGVGCGLITILIRFYGSYPEGVSFGILLMNIVTPYIDKAFVHKPFGEVRA</sequence>
<keyword evidence="7 9" id="KW-1133">Transmembrane helix</keyword>
<evidence type="ECO:0000256" key="2">
    <source>
        <dbReference type="ARBA" id="ARBA00022553"/>
    </source>
</evidence>
<protein>
    <submittedName>
        <fullName evidence="10">Electron transport complex subunit RsxD</fullName>
    </submittedName>
</protein>
<keyword evidence="2" id="KW-0597">Phosphoprotein</keyword>
<evidence type="ECO:0000256" key="7">
    <source>
        <dbReference type="ARBA" id="ARBA00022989"/>
    </source>
</evidence>
<evidence type="ECO:0000256" key="8">
    <source>
        <dbReference type="ARBA" id="ARBA00023136"/>
    </source>
</evidence>
<dbReference type="Pfam" id="PF03116">
    <property type="entry name" value="NQR2_RnfD_RnfE"/>
    <property type="match status" value="1"/>
</dbReference>
<evidence type="ECO:0000256" key="4">
    <source>
        <dbReference type="ARBA" id="ARBA00022643"/>
    </source>
</evidence>
<keyword evidence="5 9" id="KW-0812">Transmembrane</keyword>
<keyword evidence="6" id="KW-1278">Translocase</keyword>